<evidence type="ECO:0000313" key="2">
    <source>
        <dbReference type="EMBL" id="MEX6504215.1"/>
    </source>
</evidence>
<dbReference type="EMBL" id="JBFTEG010000021">
    <property type="protein sequence ID" value="MEX6504215.1"/>
    <property type="molecule type" value="Genomic_DNA"/>
</dbReference>
<organism evidence="2 3">
    <name type="scientific">Pseudomonas zhanjiangensis</name>
    <dbReference type="NCBI Taxonomy" id="3239015"/>
    <lineage>
        <taxon>Bacteria</taxon>
        <taxon>Pseudomonadati</taxon>
        <taxon>Pseudomonadota</taxon>
        <taxon>Gammaproteobacteria</taxon>
        <taxon>Pseudomonadales</taxon>
        <taxon>Pseudomonadaceae</taxon>
        <taxon>Pseudomonas</taxon>
    </lineage>
</organism>
<comment type="caution">
    <text evidence="2">The sequence shown here is derived from an EMBL/GenBank/DDBJ whole genome shotgun (WGS) entry which is preliminary data.</text>
</comment>
<name>A0ABV3Z070_9PSED</name>
<feature type="region of interest" description="Disordered" evidence="1">
    <location>
        <begin position="184"/>
        <end position="203"/>
    </location>
</feature>
<dbReference type="Proteomes" id="UP001560296">
    <property type="component" value="Unassembled WGS sequence"/>
</dbReference>
<protein>
    <submittedName>
        <fullName evidence="2">Uncharacterized protein</fullName>
    </submittedName>
</protein>
<keyword evidence="3" id="KW-1185">Reference proteome</keyword>
<dbReference type="RefSeq" id="WP_369289155.1">
    <property type="nucleotide sequence ID" value="NZ_JBFTEG010000021.1"/>
</dbReference>
<reference evidence="2 3" key="1">
    <citation type="submission" date="2024-07" db="EMBL/GenBank/DDBJ databases">
        <authorList>
            <person name="Li M."/>
        </authorList>
    </citation>
    <scope>NUCLEOTIDE SEQUENCE [LARGE SCALE GENOMIC DNA]</scope>
    <source>
        <strain evidence="2 3">25A3E</strain>
    </source>
</reference>
<evidence type="ECO:0000313" key="3">
    <source>
        <dbReference type="Proteomes" id="UP001560296"/>
    </source>
</evidence>
<evidence type="ECO:0000256" key="1">
    <source>
        <dbReference type="SAM" id="MobiDB-lite"/>
    </source>
</evidence>
<accession>A0ABV3Z070</accession>
<gene>
    <name evidence="2" type="ORF">AB5S05_19305</name>
</gene>
<sequence>MQIKHISEKEAIKRLANATGLEITDSLMDELSNAGVLPAYMVFRPIDTVKYPGKRFFLVPLAETDVSRLNGFDAEIRTLPFPLLEDGTFRVSEWASLGKGKFPTFQTITYRVFAARADGQLDPIDDQHFVRVYAPQEVRQATKNVQQYLAGKKDYTVTPHAYCDAFAAFDIEAVGEWRSMSPFSDDPDYLSSTRRHSKKAELPVSQSKRSELVTISALVQIIEAQSKQLIGRKYTQAEITGKILELFPLAISDTTVNNLFSDANKARKAIAADARQKHAELDEFVSQNLS</sequence>
<proteinExistence type="predicted"/>